<dbReference type="Proteomes" id="UP000631114">
    <property type="component" value="Unassembled WGS sequence"/>
</dbReference>
<protein>
    <recommendedName>
        <fullName evidence="4">Zinc finger GRF-type domain-containing protein</fullName>
    </recommendedName>
</protein>
<dbReference type="PANTHER" id="PTHR33248">
    <property type="entry name" value="ZINC ION-BINDING PROTEIN"/>
    <property type="match status" value="1"/>
</dbReference>
<sequence>MSSSSVNSRHIYECGYPAVVKISRTERNPKRKFWGCRNYGNEPFCEYFIWVDQSSSRSADSTSSRLVELQRHNTTLQNINNQLNLDVFRLERRELELLRTLGEEKKKTEEWKKKYKRICRLMKLLAILSVLLLWLIILFK</sequence>
<feature type="transmembrane region" description="Helical" evidence="1">
    <location>
        <begin position="121"/>
        <end position="139"/>
    </location>
</feature>
<evidence type="ECO:0008006" key="4">
    <source>
        <dbReference type="Google" id="ProtNLM"/>
    </source>
</evidence>
<evidence type="ECO:0000313" key="2">
    <source>
        <dbReference type="EMBL" id="KAF9597844.1"/>
    </source>
</evidence>
<name>A0A835HG84_9MAGN</name>
<proteinExistence type="predicted"/>
<gene>
    <name evidence="2" type="ORF">IFM89_021929</name>
</gene>
<keyword evidence="1" id="KW-0812">Transmembrane</keyword>
<evidence type="ECO:0000313" key="3">
    <source>
        <dbReference type="Proteomes" id="UP000631114"/>
    </source>
</evidence>
<reference evidence="2 3" key="1">
    <citation type="submission" date="2020-10" db="EMBL/GenBank/DDBJ databases">
        <title>The Coptis chinensis genome and diversification of protoberbering-type alkaloids.</title>
        <authorList>
            <person name="Wang B."/>
            <person name="Shu S."/>
            <person name="Song C."/>
            <person name="Liu Y."/>
        </authorList>
    </citation>
    <scope>NUCLEOTIDE SEQUENCE [LARGE SCALE GENOMIC DNA]</scope>
    <source>
        <strain evidence="2">HL-2020</strain>
        <tissue evidence="2">Leaf</tissue>
    </source>
</reference>
<keyword evidence="1" id="KW-0472">Membrane</keyword>
<keyword evidence="1" id="KW-1133">Transmembrane helix</keyword>
<keyword evidence="3" id="KW-1185">Reference proteome</keyword>
<organism evidence="2 3">
    <name type="scientific">Coptis chinensis</name>
    <dbReference type="NCBI Taxonomy" id="261450"/>
    <lineage>
        <taxon>Eukaryota</taxon>
        <taxon>Viridiplantae</taxon>
        <taxon>Streptophyta</taxon>
        <taxon>Embryophyta</taxon>
        <taxon>Tracheophyta</taxon>
        <taxon>Spermatophyta</taxon>
        <taxon>Magnoliopsida</taxon>
        <taxon>Ranunculales</taxon>
        <taxon>Ranunculaceae</taxon>
        <taxon>Coptidoideae</taxon>
        <taxon>Coptis</taxon>
    </lineage>
</organism>
<dbReference type="OrthoDB" id="1436831at2759"/>
<evidence type="ECO:0000256" key="1">
    <source>
        <dbReference type="SAM" id="Phobius"/>
    </source>
</evidence>
<accession>A0A835HG84</accession>
<comment type="caution">
    <text evidence="2">The sequence shown here is derived from an EMBL/GenBank/DDBJ whole genome shotgun (WGS) entry which is preliminary data.</text>
</comment>
<dbReference type="AlphaFoldDB" id="A0A835HG84"/>
<dbReference type="EMBL" id="JADFTS010000007">
    <property type="protein sequence ID" value="KAF9597844.1"/>
    <property type="molecule type" value="Genomic_DNA"/>
</dbReference>